<name>A0A291QPP1_9BACT</name>
<organism evidence="5 6">
    <name type="scientific">Chitinophaga caeni</name>
    <dbReference type="NCBI Taxonomy" id="2029983"/>
    <lineage>
        <taxon>Bacteria</taxon>
        <taxon>Pseudomonadati</taxon>
        <taxon>Bacteroidota</taxon>
        <taxon>Chitinophagia</taxon>
        <taxon>Chitinophagales</taxon>
        <taxon>Chitinophagaceae</taxon>
        <taxon>Chitinophaga</taxon>
    </lineage>
</organism>
<evidence type="ECO:0000313" key="5">
    <source>
        <dbReference type="EMBL" id="ATL45885.1"/>
    </source>
</evidence>
<dbReference type="PROSITE" id="PS00041">
    <property type="entry name" value="HTH_ARAC_FAMILY_1"/>
    <property type="match status" value="1"/>
</dbReference>
<dbReference type="AlphaFoldDB" id="A0A291QPP1"/>
<dbReference type="InterPro" id="IPR018060">
    <property type="entry name" value="HTH_AraC"/>
</dbReference>
<dbReference type="SUPFAM" id="SSF46689">
    <property type="entry name" value="Homeodomain-like"/>
    <property type="match status" value="2"/>
</dbReference>
<dbReference type="OrthoDB" id="9779074at2"/>
<dbReference type="PANTHER" id="PTHR43280:SF2">
    <property type="entry name" value="HTH-TYPE TRANSCRIPTIONAL REGULATOR EXSA"/>
    <property type="match status" value="1"/>
</dbReference>
<keyword evidence="3" id="KW-0804">Transcription</keyword>
<dbReference type="InterPro" id="IPR009594">
    <property type="entry name" value="Tscrpt_reg_HTH_AraC_N"/>
</dbReference>
<dbReference type="PANTHER" id="PTHR43280">
    <property type="entry name" value="ARAC-FAMILY TRANSCRIPTIONAL REGULATOR"/>
    <property type="match status" value="1"/>
</dbReference>
<dbReference type="Pfam" id="PF06719">
    <property type="entry name" value="AraC_N"/>
    <property type="match status" value="1"/>
</dbReference>
<sequence>MKLKWHHRLTTIIRPHLYDNAAVIPLKLLLISTKIDIISFNIVSFFSTIVPDFYYLKELIAIYPIFHLNLPIVPKKHLLDNVPLTQQHQLERLLENRRVFNLKNCELNIYENYQEASQIPISFNDFVITSMVRGKKVMHIFDDSPFDYLPGETMIIPAQQAMKIDFPTSSQLNPTQCLALAIDRKYIKDTLEFLNRYYQEYDEAYSWELRFNQYHFPNDPEIAETVNKIVRICTSGDLSKNILVDLSMKELLIRLLQTQKLSQYACTSKEQGNHTRLHFVLKYIHDNLSEKISIELLCKKAYLGRNQFFKWFKEQCGISPVEYITLERIKMAKKLMSDMRYDMRTISNACGFSDVNYFIRVFKKIEGITPSTYQSLLRLGQPLII</sequence>
<dbReference type="PROSITE" id="PS01124">
    <property type="entry name" value="HTH_ARAC_FAMILY_2"/>
    <property type="match status" value="1"/>
</dbReference>
<dbReference type="InterPro" id="IPR020449">
    <property type="entry name" value="Tscrpt_reg_AraC-type_HTH"/>
</dbReference>
<gene>
    <name evidence="5" type="ORF">COR50_01190</name>
</gene>
<keyword evidence="6" id="KW-1185">Reference proteome</keyword>
<dbReference type="GO" id="GO:0003700">
    <property type="term" value="F:DNA-binding transcription factor activity"/>
    <property type="evidence" value="ECO:0007669"/>
    <property type="project" value="InterPro"/>
</dbReference>
<dbReference type="PRINTS" id="PR00032">
    <property type="entry name" value="HTHARAC"/>
</dbReference>
<keyword evidence="1" id="KW-0805">Transcription regulation</keyword>
<dbReference type="InterPro" id="IPR018062">
    <property type="entry name" value="HTH_AraC-typ_CS"/>
</dbReference>
<keyword evidence="2" id="KW-0238">DNA-binding</keyword>
<accession>A0A291QPP1</accession>
<protein>
    <submittedName>
        <fullName evidence="5">AraC family transcriptional regulator</fullName>
    </submittedName>
</protein>
<evidence type="ECO:0000256" key="3">
    <source>
        <dbReference type="ARBA" id="ARBA00023163"/>
    </source>
</evidence>
<reference evidence="5 6" key="1">
    <citation type="submission" date="2017-10" db="EMBL/GenBank/DDBJ databases">
        <title>Paenichitinophaga pekingensis gen. nov., sp. nov., isolated from activated sludge.</title>
        <authorList>
            <person name="Jin D."/>
            <person name="Kong X."/>
            <person name="Deng Y."/>
            <person name="Bai Z."/>
        </authorList>
    </citation>
    <scope>NUCLEOTIDE SEQUENCE [LARGE SCALE GENOMIC DNA]</scope>
    <source>
        <strain evidence="5 6">13</strain>
    </source>
</reference>
<dbReference type="Gene3D" id="1.10.10.60">
    <property type="entry name" value="Homeodomain-like"/>
    <property type="match status" value="2"/>
</dbReference>
<evidence type="ECO:0000313" key="6">
    <source>
        <dbReference type="Proteomes" id="UP000220133"/>
    </source>
</evidence>
<dbReference type="GO" id="GO:0043565">
    <property type="term" value="F:sequence-specific DNA binding"/>
    <property type="evidence" value="ECO:0007669"/>
    <property type="project" value="InterPro"/>
</dbReference>
<dbReference type="Pfam" id="PF12833">
    <property type="entry name" value="HTH_18"/>
    <property type="match status" value="1"/>
</dbReference>
<dbReference type="SMART" id="SM00342">
    <property type="entry name" value="HTH_ARAC"/>
    <property type="match status" value="1"/>
</dbReference>
<dbReference type="Proteomes" id="UP000220133">
    <property type="component" value="Chromosome"/>
</dbReference>
<evidence type="ECO:0000259" key="4">
    <source>
        <dbReference type="PROSITE" id="PS01124"/>
    </source>
</evidence>
<proteinExistence type="predicted"/>
<evidence type="ECO:0000256" key="1">
    <source>
        <dbReference type="ARBA" id="ARBA00023015"/>
    </source>
</evidence>
<evidence type="ECO:0000256" key="2">
    <source>
        <dbReference type="ARBA" id="ARBA00023125"/>
    </source>
</evidence>
<dbReference type="InterPro" id="IPR009057">
    <property type="entry name" value="Homeodomain-like_sf"/>
</dbReference>
<dbReference type="KEGG" id="cbae:COR50_01190"/>
<dbReference type="EMBL" id="CP023777">
    <property type="protein sequence ID" value="ATL45885.1"/>
    <property type="molecule type" value="Genomic_DNA"/>
</dbReference>
<feature type="domain" description="HTH araC/xylS-type" evidence="4">
    <location>
        <begin position="278"/>
        <end position="376"/>
    </location>
</feature>